<dbReference type="RefSeq" id="XP_037214034.1">
    <property type="nucleotide sequence ID" value="XM_037369536.1"/>
</dbReference>
<dbReference type="AlphaFoldDB" id="A0A8H6S0I2"/>
<name>A0A8H6S0I2_9AGAR</name>
<keyword evidence="1" id="KW-1133">Transmembrane helix</keyword>
<dbReference type="EMBL" id="JACAZF010000014">
    <property type="protein sequence ID" value="KAF7290674.1"/>
    <property type="molecule type" value="Genomic_DNA"/>
</dbReference>
<keyword evidence="1" id="KW-0472">Membrane</keyword>
<keyword evidence="1" id="KW-0812">Transmembrane</keyword>
<evidence type="ECO:0000256" key="1">
    <source>
        <dbReference type="SAM" id="Phobius"/>
    </source>
</evidence>
<dbReference type="Proteomes" id="UP000636479">
    <property type="component" value="Unassembled WGS sequence"/>
</dbReference>
<dbReference type="OrthoDB" id="2921803at2759"/>
<gene>
    <name evidence="2" type="ORF">MIND_01307700</name>
</gene>
<organism evidence="2 3">
    <name type="scientific">Mycena indigotica</name>
    <dbReference type="NCBI Taxonomy" id="2126181"/>
    <lineage>
        <taxon>Eukaryota</taxon>
        <taxon>Fungi</taxon>
        <taxon>Dikarya</taxon>
        <taxon>Basidiomycota</taxon>
        <taxon>Agaricomycotina</taxon>
        <taxon>Agaricomycetes</taxon>
        <taxon>Agaricomycetidae</taxon>
        <taxon>Agaricales</taxon>
        <taxon>Marasmiineae</taxon>
        <taxon>Mycenaceae</taxon>
        <taxon>Mycena</taxon>
    </lineage>
</organism>
<protein>
    <submittedName>
        <fullName evidence="2">Uncharacterized protein</fullName>
    </submittedName>
</protein>
<evidence type="ECO:0000313" key="2">
    <source>
        <dbReference type="EMBL" id="KAF7290674.1"/>
    </source>
</evidence>
<evidence type="ECO:0000313" key="3">
    <source>
        <dbReference type="Proteomes" id="UP000636479"/>
    </source>
</evidence>
<proteinExistence type="predicted"/>
<feature type="transmembrane region" description="Helical" evidence="1">
    <location>
        <begin position="62"/>
        <end position="84"/>
    </location>
</feature>
<sequence>MAPHIRCIHIRHRPAYGTPVLSAGDILVKVMGRGVSPHQVVLDCHFTQAWLPTNYDEALSSITHMVLTFYGVVPLHSVFAYLVLFPGLRSLRLRTQDWRTESGDMQWFPERAQTATPESLLPRNLHQLEVDQSIHLRRFAESAAFQRRFTSLILHDMPSTSIGDLNFYLTRPSVASCLTSLTLDKPHAFIPYELPIDKLQALKHLNIHHTSDSASLILLELLSGFHEGSNLEYISIVLYDGDVLLTDQEHIAHKRVSFVDELLTQITSTSFPRLKKITFSGAPVPQNPPNHPPQLYALPAQTQTEIQTRMPWCTKQKLLVFY</sequence>
<dbReference type="GeneID" id="59352052"/>
<keyword evidence="3" id="KW-1185">Reference proteome</keyword>
<comment type="caution">
    <text evidence="2">The sequence shown here is derived from an EMBL/GenBank/DDBJ whole genome shotgun (WGS) entry which is preliminary data.</text>
</comment>
<accession>A0A8H6S0I2</accession>
<reference evidence="2" key="1">
    <citation type="submission" date="2020-05" db="EMBL/GenBank/DDBJ databases">
        <title>Mycena genomes resolve the evolution of fungal bioluminescence.</title>
        <authorList>
            <person name="Tsai I.J."/>
        </authorList>
    </citation>
    <scope>NUCLEOTIDE SEQUENCE</scope>
    <source>
        <strain evidence="2">171206Taipei</strain>
    </source>
</reference>